<keyword evidence="1" id="KW-0433">Leucine-rich repeat</keyword>
<feature type="compositionally biased region" description="Basic and acidic residues" evidence="3">
    <location>
        <begin position="1048"/>
        <end position="1057"/>
    </location>
</feature>
<dbReference type="Pfam" id="PF12799">
    <property type="entry name" value="LRR_4"/>
    <property type="match status" value="2"/>
</dbReference>
<feature type="signal peptide" evidence="4">
    <location>
        <begin position="1"/>
        <end position="25"/>
    </location>
</feature>
<reference evidence="5" key="1">
    <citation type="submission" date="2022-01" db="EMBL/GenBank/DDBJ databases">
        <authorList>
            <person name="King R."/>
        </authorList>
    </citation>
    <scope>NUCLEOTIDE SEQUENCE</scope>
</reference>
<dbReference type="Pfam" id="PF13855">
    <property type="entry name" value="LRR_8"/>
    <property type="match status" value="5"/>
</dbReference>
<dbReference type="EMBL" id="OV725077">
    <property type="protein sequence ID" value="CAH1390458.1"/>
    <property type="molecule type" value="Genomic_DNA"/>
</dbReference>
<keyword evidence="6" id="KW-1185">Reference proteome</keyword>
<dbReference type="PANTHER" id="PTHR45617">
    <property type="entry name" value="LEUCINE RICH REPEAT FAMILY PROTEIN"/>
    <property type="match status" value="1"/>
</dbReference>
<dbReference type="PROSITE" id="PS51450">
    <property type="entry name" value="LRR"/>
    <property type="match status" value="8"/>
</dbReference>
<name>A0A9P0E5X2_NEZVI</name>
<evidence type="ECO:0000256" key="4">
    <source>
        <dbReference type="SAM" id="SignalP"/>
    </source>
</evidence>
<accession>A0A9P0E5X2</accession>
<dbReference type="OrthoDB" id="8195690at2759"/>
<dbReference type="PANTHER" id="PTHR45617:SF181">
    <property type="entry name" value="LP04042P"/>
    <property type="match status" value="1"/>
</dbReference>
<dbReference type="SMART" id="SM00369">
    <property type="entry name" value="LRR_TYP"/>
    <property type="match status" value="24"/>
</dbReference>
<dbReference type="Proteomes" id="UP001152798">
    <property type="component" value="Chromosome 1"/>
</dbReference>
<keyword evidence="4" id="KW-0732">Signal</keyword>
<evidence type="ECO:0000313" key="6">
    <source>
        <dbReference type="Proteomes" id="UP001152798"/>
    </source>
</evidence>
<evidence type="ECO:0000256" key="2">
    <source>
        <dbReference type="ARBA" id="ARBA00022737"/>
    </source>
</evidence>
<dbReference type="SUPFAM" id="SSF52047">
    <property type="entry name" value="RNI-like"/>
    <property type="match status" value="1"/>
</dbReference>
<dbReference type="InterPro" id="IPR001611">
    <property type="entry name" value="Leu-rich_rpt"/>
</dbReference>
<dbReference type="SMART" id="SM00364">
    <property type="entry name" value="LRR_BAC"/>
    <property type="match status" value="12"/>
</dbReference>
<sequence length="1350" mass="151309">MWSLRWWCRVASLYLLILTIKDCWATCPPLETIRPCQCTNKADELQIWCSQSELSAVLSGLAAISAQITRPIDELILENNVITALPGRAFAPLRVTRLMLRNNKLERLSSNWLGGLEPSLLEVFIVEHELRSLPEDVFEGLDKLEAVTIKAGFVQRLPSFSGLKRLRYLLTELPSLTEISPGRLNKLEALEQLHLIRSPRLTNLGPSSLQDAPRLALANFSGSGISWVHPRSFVRLPSLKEIDLSDNQLSDAGEIEIHRGSFHRLPSLVKLDLSNNKIQRIHPEFFLQSYDSQLEEISLVNNELDHVMYLTTILETLPRIKFLDMSNNHMQDIMFGALRGHPTLERLHLNNNLLRRVVREAFSGMPSLRELRLSNNSLSNYLEMPLWNLPNLKGLDLSHNEFRRIDRRVLANLPSLRRLDVSNNNLFIIDPASFLGTTALEHVNLSRNAIDLIQPQTFNHLNNLFEFDMSWNKLTGIVPGLPRALELLHLSNNRITALPRSPSPDLLLPALRLLNLSGNKLGHLPSEALISMPLLRKLLLAENGLLQIDERSLDGLGRLEELDIQDNRINEVHLNAFRDLRRLQELDMSGNRLATIKQSLLLEEVSLSNNALSSFPNPLTKLGELKFLDLSYNRIKQILGPLYNLKSLSYLNLSGNKIETLLEGAFINMGNLTVLDLDNNQIQFISPHVIRSMPSLVTLKLSRNKLATIPSAAFSDLPVLTDIELQQNQISHLASDAFTGVPNLLVMNLSHNHLASLDKIGLHGVKSMEILDISHNRLSKLSNPGIPNLNSLIQLKMDGNNICAIQGSPFEKMTHLRVLSLRKNRLVSISETALQPLRSTIYQIDIEGNPLRCSCTFLWQKTFNQEAYHPPICYDGTPLFQGHKMINEECSHSKYSDLQKSCENNSIGQIQQLSTINNWKGNNEKPTPEESEYFYEYVDYDENISVPLNLTKYTIQTTSATNLVISTAGTTAIPPAVMSHFIPGDTPTLYARPGNDQLKKKKPTKPPSTTFTFFGMPLPSLNIQNLWGSSRNRDGQSRFPGARGSIEPLDKPPKQEEGFKPILYNTGGFRPIFNPYTNLSTSSNSIKTIPSVSSIASNRQVTTVSSSSTLGPTSDPQFHETYNKLVKVIPPKTEIKNSNEVSTLELEEHDETRDEFNQSQKFSFDNYSLQSIYEFNTGLEGTTEGHYSSSTPTPFQFPLTTRTSLDAVQESTIGGNNYVEAPGVKETNTVTGNSPSPLSAFLAPGGQLPPYRSSGRPTITKVTVPPSPIAEEIQAPIPRQAKSTVEETLPKSKSSQIDKSIAWYYQNYNKTNLQPYIGPGIAFPSNQSDSKYLKLNTYLLLFLLLVLAIK</sequence>
<dbReference type="InterPro" id="IPR032675">
    <property type="entry name" value="LRR_dom_sf"/>
</dbReference>
<evidence type="ECO:0000256" key="1">
    <source>
        <dbReference type="ARBA" id="ARBA00022614"/>
    </source>
</evidence>
<feature type="chain" id="PRO_5040219221" evidence="4">
    <location>
        <begin position="26"/>
        <end position="1350"/>
    </location>
</feature>
<dbReference type="InterPro" id="IPR025875">
    <property type="entry name" value="Leu-rich_rpt_4"/>
</dbReference>
<dbReference type="InterPro" id="IPR003591">
    <property type="entry name" value="Leu-rich_rpt_typical-subtyp"/>
</dbReference>
<evidence type="ECO:0000256" key="3">
    <source>
        <dbReference type="SAM" id="MobiDB-lite"/>
    </source>
</evidence>
<dbReference type="FunFam" id="3.80.10.10:FF:001164">
    <property type="entry name" value="GH01279p"/>
    <property type="match status" value="1"/>
</dbReference>
<keyword evidence="2" id="KW-0677">Repeat</keyword>
<evidence type="ECO:0000313" key="5">
    <source>
        <dbReference type="EMBL" id="CAH1390458.1"/>
    </source>
</evidence>
<organism evidence="5 6">
    <name type="scientific">Nezara viridula</name>
    <name type="common">Southern green stink bug</name>
    <name type="synonym">Cimex viridulus</name>
    <dbReference type="NCBI Taxonomy" id="85310"/>
    <lineage>
        <taxon>Eukaryota</taxon>
        <taxon>Metazoa</taxon>
        <taxon>Ecdysozoa</taxon>
        <taxon>Arthropoda</taxon>
        <taxon>Hexapoda</taxon>
        <taxon>Insecta</taxon>
        <taxon>Pterygota</taxon>
        <taxon>Neoptera</taxon>
        <taxon>Paraneoptera</taxon>
        <taxon>Hemiptera</taxon>
        <taxon>Heteroptera</taxon>
        <taxon>Panheteroptera</taxon>
        <taxon>Pentatomomorpha</taxon>
        <taxon>Pentatomoidea</taxon>
        <taxon>Pentatomidae</taxon>
        <taxon>Pentatominae</taxon>
        <taxon>Nezara</taxon>
    </lineage>
</organism>
<protein>
    <submittedName>
        <fullName evidence="5">Uncharacterized protein</fullName>
    </submittedName>
</protein>
<gene>
    <name evidence="5" type="ORF">NEZAVI_LOCUS1660</name>
</gene>
<dbReference type="SMART" id="SM00365">
    <property type="entry name" value="LRR_SD22"/>
    <property type="match status" value="9"/>
</dbReference>
<feature type="region of interest" description="Disordered" evidence="3">
    <location>
        <begin position="1028"/>
        <end position="1057"/>
    </location>
</feature>
<proteinExistence type="predicted"/>
<dbReference type="Gene3D" id="3.80.10.10">
    <property type="entry name" value="Ribonuclease Inhibitor"/>
    <property type="match status" value="5"/>
</dbReference>
<dbReference type="SUPFAM" id="SSF52058">
    <property type="entry name" value="L domain-like"/>
    <property type="match status" value="2"/>
</dbReference>